<comment type="caution">
    <text evidence="2">The sequence shown here is derived from an EMBL/GenBank/DDBJ whole genome shotgun (WGS) entry which is preliminary data.</text>
</comment>
<reference evidence="2 3" key="1">
    <citation type="submission" date="2024-02" db="EMBL/GenBank/DDBJ databases">
        <authorList>
            <person name="Grouzdev D."/>
        </authorList>
    </citation>
    <scope>NUCLEOTIDE SEQUENCE [LARGE SCALE GENOMIC DNA]</scope>
    <source>
        <strain evidence="2 3">9N</strain>
    </source>
</reference>
<evidence type="ECO:0000259" key="1">
    <source>
        <dbReference type="Pfam" id="PF05050"/>
    </source>
</evidence>
<gene>
    <name evidence="2" type="ORF">V3H18_00195</name>
</gene>
<dbReference type="PANTHER" id="PTHR34203:SF15">
    <property type="entry name" value="SLL1173 PROTEIN"/>
    <property type="match status" value="1"/>
</dbReference>
<dbReference type="Pfam" id="PF05050">
    <property type="entry name" value="Methyltransf_21"/>
    <property type="match status" value="1"/>
</dbReference>
<name>A0ABU7XD79_9HYPH</name>
<keyword evidence="2" id="KW-0489">Methyltransferase</keyword>
<dbReference type="InterPro" id="IPR006342">
    <property type="entry name" value="FkbM_mtfrase"/>
</dbReference>
<keyword evidence="2" id="KW-0808">Transferase</keyword>
<accession>A0ABU7XD79</accession>
<dbReference type="RefSeq" id="WP_332079828.1">
    <property type="nucleotide sequence ID" value="NZ_JAZHYN010000001.1"/>
</dbReference>
<proteinExistence type="predicted"/>
<evidence type="ECO:0000313" key="3">
    <source>
        <dbReference type="Proteomes" id="UP001350748"/>
    </source>
</evidence>
<dbReference type="GO" id="GO:0008168">
    <property type="term" value="F:methyltransferase activity"/>
    <property type="evidence" value="ECO:0007669"/>
    <property type="project" value="UniProtKB-KW"/>
</dbReference>
<feature type="domain" description="Methyltransferase FkbM" evidence="1">
    <location>
        <begin position="80"/>
        <end position="230"/>
    </location>
</feature>
<dbReference type="GO" id="GO:0032259">
    <property type="term" value="P:methylation"/>
    <property type="evidence" value="ECO:0007669"/>
    <property type="project" value="UniProtKB-KW"/>
</dbReference>
<dbReference type="EMBL" id="JAZHYN010000001">
    <property type="protein sequence ID" value="MEF3364947.1"/>
    <property type="molecule type" value="Genomic_DNA"/>
</dbReference>
<evidence type="ECO:0000313" key="2">
    <source>
        <dbReference type="EMBL" id="MEF3364947.1"/>
    </source>
</evidence>
<dbReference type="Gene3D" id="3.40.50.150">
    <property type="entry name" value="Vaccinia Virus protein VP39"/>
    <property type="match status" value="1"/>
</dbReference>
<dbReference type="Proteomes" id="UP001350748">
    <property type="component" value="Unassembled WGS sequence"/>
</dbReference>
<protein>
    <submittedName>
        <fullName evidence="2">FkbM family methyltransferase</fullName>
    </submittedName>
</protein>
<organism evidence="2 3">
    <name type="scientific">Methylocystis borbori</name>
    <dbReference type="NCBI Taxonomy" id="3118750"/>
    <lineage>
        <taxon>Bacteria</taxon>
        <taxon>Pseudomonadati</taxon>
        <taxon>Pseudomonadota</taxon>
        <taxon>Alphaproteobacteria</taxon>
        <taxon>Hyphomicrobiales</taxon>
        <taxon>Methylocystaceae</taxon>
        <taxon>Methylocystis</taxon>
    </lineage>
</organism>
<sequence>MNENIAAHIQVLAVGSGVRWPALAFAARSVVVGEATRIKLIPHFLEFDQAVLFRKRLDYEAEVFRWLEREAADRYDAIIEIGANVGVYSVFFDALIKARRRCRLQTIVSFEPSLEAFRRLLANLEANEADFVQPFRAAVADVSGFRNFFEPRDHLTNGSLIESFAQIFSDDVDRRLVSTHGVADLEFFFGAQQKLLLKLDVEGYEPELLRALQEIIIRYRPDLIIEVLPGTPAEVEAMPWITTYQRYLIAPGGAQQRSKLTADKQYRDWLLKAA</sequence>
<dbReference type="InterPro" id="IPR029063">
    <property type="entry name" value="SAM-dependent_MTases_sf"/>
</dbReference>
<dbReference type="PANTHER" id="PTHR34203">
    <property type="entry name" value="METHYLTRANSFERASE, FKBM FAMILY PROTEIN"/>
    <property type="match status" value="1"/>
</dbReference>
<dbReference type="InterPro" id="IPR052514">
    <property type="entry name" value="SAM-dependent_MTase"/>
</dbReference>
<dbReference type="NCBIfam" id="TIGR01444">
    <property type="entry name" value="fkbM_fam"/>
    <property type="match status" value="1"/>
</dbReference>
<keyword evidence="3" id="KW-1185">Reference proteome</keyword>
<dbReference type="SUPFAM" id="SSF53335">
    <property type="entry name" value="S-adenosyl-L-methionine-dependent methyltransferases"/>
    <property type="match status" value="1"/>
</dbReference>